<keyword evidence="1" id="KW-0812">Transmembrane</keyword>
<feature type="transmembrane region" description="Helical" evidence="1">
    <location>
        <begin position="201"/>
        <end position="221"/>
    </location>
</feature>
<protein>
    <submittedName>
        <fullName evidence="2">Uncharacterized protein</fullName>
    </submittedName>
</protein>
<keyword evidence="3" id="KW-1185">Reference proteome</keyword>
<gene>
    <name evidence="2" type="ORF">JET18_10295</name>
</gene>
<evidence type="ECO:0000256" key="1">
    <source>
        <dbReference type="SAM" id="Phobius"/>
    </source>
</evidence>
<proteinExistence type="predicted"/>
<feature type="transmembrane region" description="Helical" evidence="1">
    <location>
        <begin position="156"/>
        <end position="189"/>
    </location>
</feature>
<keyword evidence="1" id="KW-1133">Transmembrane helix</keyword>
<dbReference type="EMBL" id="JAELVM010000001">
    <property type="protein sequence ID" value="MBL1221231.1"/>
    <property type="molecule type" value="Genomic_DNA"/>
</dbReference>
<organism evidence="2 3">
    <name type="scientific">Chryseobacterium endalhagicum</name>
    <dbReference type="NCBI Taxonomy" id="2797638"/>
    <lineage>
        <taxon>Bacteria</taxon>
        <taxon>Pseudomonadati</taxon>
        <taxon>Bacteroidota</taxon>
        <taxon>Flavobacteriia</taxon>
        <taxon>Flavobacteriales</taxon>
        <taxon>Weeksellaceae</taxon>
        <taxon>Chryseobacterium group</taxon>
        <taxon>Chryseobacterium</taxon>
    </lineage>
</organism>
<comment type="caution">
    <text evidence="2">The sequence shown here is derived from an EMBL/GenBank/DDBJ whole genome shotgun (WGS) entry which is preliminary data.</text>
</comment>
<feature type="transmembrane region" description="Helical" evidence="1">
    <location>
        <begin position="7"/>
        <end position="28"/>
    </location>
</feature>
<keyword evidence="1" id="KW-0472">Membrane</keyword>
<dbReference type="Proteomes" id="UP000661696">
    <property type="component" value="Unassembled WGS sequence"/>
</dbReference>
<evidence type="ECO:0000313" key="3">
    <source>
        <dbReference type="Proteomes" id="UP000661696"/>
    </source>
</evidence>
<name>A0ABS1QFY4_9FLAO</name>
<feature type="transmembrane region" description="Helical" evidence="1">
    <location>
        <begin position="43"/>
        <end position="64"/>
    </location>
</feature>
<accession>A0ABS1QFY4</accession>
<reference evidence="2 3" key="1">
    <citation type="submission" date="2020-12" db="EMBL/GenBank/DDBJ databases">
        <title>Chryseobacterium endoalhailicus sp. nov., isolated from seed of leguminous plant.</title>
        <authorList>
            <person name="Zhang X."/>
        </authorList>
    </citation>
    <scope>NUCLEOTIDE SEQUENCE [LARGE SCALE GENOMIC DNA]</scope>
    <source>
        <strain evidence="2 3">L7</strain>
    </source>
</reference>
<sequence length="327" mass="37906">MGRGLGIFWMLYMLFFAVPFPMILYYNIKSDDPPQLYDTDPWLALGVLVLSVILWSIVLSSWFYKWIVVNFTAKSNISYLNKHGVSRKAEILEAVKISKENSRYTVYELLLSFKNLVNTEITQKTVVNDSKPQQKRFEKGKTVEIRIDQDMKRKPYFIFAGTEASINVLVITFITLGWMALVALIAGYYIYSYLTENNGTGWRFIVYWHPLVVCPAILLFYKGILSFFLRKLTGGYKVAPELIKFKGIRTTARLISADQTGTYINEQPMVLFKLEYTDEKNQIRRAEIKKIVNLLDLNQVRQRTADIFYLKEDPGRIAFAVDLDEIS</sequence>
<evidence type="ECO:0000313" key="2">
    <source>
        <dbReference type="EMBL" id="MBL1221231.1"/>
    </source>
</evidence>